<comment type="similarity">
    <text evidence="1">Belongs to the protein kinase superfamily. RIO-type Ser/Thr kinase family.</text>
</comment>
<dbReference type="SMART" id="SM00090">
    <property type="entry name" value="RIO"/>
    <property type="match status" value="1"/>
</dbReference>
<dbReference type="GO" id="GO:0005524">
    <property type="term" value="F:ATP binding"/>
    <property type="evidence" value="ECO:0007669"/>
    <property type="project" value="UniProtKB-KW"/>
</dbReference>
<keyword evidence="8" id="KW-0067">ATP-binding</keyword>
<evidence type="ECO:0000256" key="11">
    <source>
        <dbReference type="ARBA" id="ARBA00048679"/>
    </source>
</evidence>
<evidence type="ECO:0000256" key="2">
    <source>
        <dbReference type="ARBA" id="ARBA00012513"/>
    </source>
</evidence>
<keyword evidence="4" id="KW-0808">Transferase</keyword>
<evidence type="ECO:0000256" key="10">
    <source>
        <dbReference type="ARBA" id="ARBA00047899"/>
    </source>
</evidence>
<dbReference type="GO" id="GO:0004674">
    <property type="term" value="F:protein serine/threonine kinase activity"/>
    <property type="evidence" value="ECO:0007669"/>
    <property type="project" value="UniProtKB-KW"/>
</dbReference>
<dbReference type="GO" id="GO:0046872">
    <property type="term" value="F:metal ion binding"/>
    <property type="evidence" value="ECO:0007669"/>
    <property type="project" value="UniProtKB-KW"/>
</dbReference>
<sequence length="284" mass="32845">MRLSLAEKASLVGAFDYIVLKTLYSLRGKSEFVSFNSLRKKLDVKNDEELKISLLKLNELKLISKDPTEFSFRLTFSGLDILGIKMLYLNRILYKLAEIIGEGKESIVYHGYDFDNNRIVTKFHRVGTDSYKKIKFRKDLEKKDWLSITVENAKREFDALECIRREGGYVPKPLGVQYNAVAMEHINGKELYKKADTVNLKEILEKILETMRIAYNICNITHGDLSPYNILIDESGTPFLIDWPQATDSEEILKRDLINIATFFKKHGIEVDVHKMFDYVRGVS</sequence>
<evidence type="ECO:0000256" key="5">
    <source>
        <dbReference type="ARBA" id="ARBA00022723"/>
    </source>
</evidence>
<evidence type="ECO:0000256" key="9">
    <source>
        <dbReference type="ARBA" id="ARBA00022842"/>
    </source>
</evidence>
<keyword evidence="3" id="KW-0723">Serine/threonine-protein kinase</keyword>
<comment type="catalytic activity">
    <reaction evidence="10">
        <text>L-threonyl-[protein] + ATP = O-phospho-L-threonyl-[protein] + ADP + H(+)</text>
        <dbReference type="Rhea" id="RHEA:46608"/>
        <dbReference type="Rhea" id="RHEA-COMP:11060"/>
        <dbReference type="Rhea" id="RHEA-COMP:11605"/>
        <dbReference type="ChEBI" id="CHEBI:15378"/>
        <dbReference type="ChEBI" id="CHEBI:30013"/>
        <dbReference type="ChEBI" id="CHEBI:30616"/>
        <dbReference type="ChEBI" id="CHEBI:61977"/>
        <dbReference type="ChEBI" id="CHEBI:456216"/>
        <dbReference type="EC" id="2.7.11.1"/>
    </reaction>
</comment>
<dbReference type="GO" id="GO:0030688">
    <property type="term" value="C:preribosome, small subunit precursor"/>
    <property type="evidence" value="ECO:0007669"/>
    <property type="project" value="TreeGrafter"/>
</dbReference>
<name>A0AAX4KZ36_9CREN</name>
<dbReference type="GeneID" id="89337252"/>
<dbReference type="RefSeq" id="WP_338599828.1">
    <property type="nucleotide sequence ID" value="NZ_CP146016.1"/>
</dbReference>
<protein>
    <recommendedName>
        <fullName evidence="2">non-specific serine/threonine protein kinase</fullName>
        <ecNumber evidence="2">2.7.11.1</ecNumber>
    </recommendedName>
</protein>
<dbReference type="InterPro" id="IPR011009">
    <property type="entry name" value="Kinase-like_dom_sf"/>
</dbReference>
<keyword evidence="9" id="KW-0460">Magnesium</keyword>
<dbReference type="PANTHER" id="PTHR45852:SF1">
    <property type="entry name" value="SERINE_THREONINE-PROTEIN KINASE RIO2"/>
    <property type="match status" value="1"/>
</dbReference>
<dbReference type="SUPFAM" id="SSF56112">
    <property type="entry name" value="Protein kinase-like (PK-like)"/>
    <property type="match status" value="1"/>
</dbReference>
<dbReference type="Gene3D" id="1.10.10.10">
    <property type="entry name" value="Winged helix-like DNA-binding domain superfamily/Winged helix DNA-binding domain"/>
    <property type="match status" value="1"/>
</dbReference>
<dbReference type="InterPro" id="IPR036388">
    <property type="entry name" value="WH-like_DNA-bd_sf"/>
</dbReference>
<dbReference type="EMBL" id="CP146016">
    <property type="protein sequence ID" value="WWQ59934.1"/>
    <property type="molecule type" value="Genomic_DNA"/>
</dbReference>
<proteinExistence type="inferred from homology"/>
<dbReference type="Proteomes" id="UP001432202">
    <property type="component" value="Chromosome"/>
</dbReference>
<dbReference type="PANTHER" id="PTHR45852">
    <property type="entry name" value="SER/THR-PROTEIN KINASE RIO2"/>
    <property type="match status" value="1"/>
</dbReference>
<evidence type="ECO:0000256" key="4">
    <source>
        <dbReference type="ARBA" id="ARBA00022679"/>
    </source>
</evidence>
<evidence type="ECO:0000256" key="6">
    <source>
        <dbReference type="ARBA" id="ARBA00022741"/>
    </source>
</evidence>
<dbReference type="EC" id="2.7.11.1" evidence="2"/>
<dbReference type="InterPro" id="IPR018934">
    <property type="entry name" value="RIO_dom"/>
</dbReference>
<dbReference type="PROSITE" id="PS00109">
    <property type="entry name" value="PROTEIN_KINASE_TYR"/>
    <property type="match status" value="1"/>
</dbReference>
<dbReference type="InterPro" id="IPR000719">
    <property type="entry name" value="Prot_kinase_dom"/>
</dbReference>
<reference evidence="13 14" key="1">
    <citation type="submission" date="2024-02" db="EMBL/GenBank/DDBJ databases">
        <title>STSV induces naive adaptation in Sulfolobus.</title>
        <authorList>
            <person name="Xiang X."/>
            <person name="Song M."/>
        </authorList>
    </citation>
    <scope>NUCLEOTIDE SEQUENCE [LARGE SCALE GENOMIC DNA]</scope>
    <source>
        <strain evidence="13 14">RT2</strain>
    </source>
</reference>
<evidence type="ECO:0000256" key="3">
    <source>
        <dbReference type="ARBA" id="ARBA00022527"/>
    </source>
</evidence>
<evidence type="ECO:0000313" key="13">
    <source>
        <dbReference type="EMBL" id="WWQ59934.1"/>
    </source>
</evidence>
<keyword evidence="6" id="KW-0547">Nucleotide-binding</keyword>
<evidence type="ECO:0000313" key="14">
    <source>
        <dbReference type="Proteomes" id="UP001432202"/>
    </source>
</evidence>
<dbReference type="InterPro" id="IPR008266">
    <property type="entry name" value="Tyr_kinase_AS"/>
</dbReference>
<keyword evidence="14" id="KW-1185">Reference proteome</keyword>
<dbReference type="GO" id="GO:0005829">
    <property type="term" value="C:cytosol"/>
    <property type="evidence" value="ECO:0007669"/>
    <property type="project" value="TreeGrafter"/>
</dbReference>
<dbReference type="Gene3D" id="3.30.200.20">
    <property type="entry name" value="Phosphorylase Kinase, domain 1"/>
    <property type="match status" value="1"/>
</dbReference>
<evidence type="ECO:0000256" key="7">
    <source>
        <dbReference type="ARBA" id="ARBA00022777"/>
    </source>
</evidence>
<dbReference type="Gene3D" id="1.10.510.10">
    <property type="entry name" value="Transferase(Phosphotransferase) domain 1"/>
    <property type="match status" value="1"/>
</dbReference>
<evidence type="ECO:0000256" key="8">
    <source>
        <dbReference type="ARBA" id="ARBA00022840"/>
    </source>
</evidence>
<organism evidence="13 14">
    <name type="scientific">Sulfolobus tengchongensis</name>
    <dbReference type="NCBI Taxonomy" id="207809"/>
    <lineage>
        <taxon>Archaea</taxon>
        <taxon>Thermoproteota</taxon>
        <taxon>Thermoprotei</taxon>
        <taxon>Sulfolobales</taxon>
        <taxon>Sulfolobaceae</taxon>
        <taxon>Sulfolobus</taxon>
    </lineage>
</organism>
<dbReference type="InterPro" id="IPR000687">
    <property type="entry name" value="RIO_kinase"/>
</dbReference>
<keyword evidence="7" id="KW-0418">Kinase</keyword>
<gene>
    <name evidence="13" type="ORF">V6M85_10745</name>
</gene>
<evidence type="ECO:0000259" key="12">
    <source>
        <dbReference type="PROSITE" id="PS50011"/>
    </source>
</evidence>
<accession>A0AAX4KZ36</accession>
<dbReference type="GO" id="GO:0030490">
    <property type="term" value="P:maturation of SSU-rRNA"/>
    <property type="evidence" value="ECO:0007669"/>
    <property type="project" value="TreeGrafter"/>
</dbReference>
<dbReference type="AlphaFoldDB" id="A0AAX4KZ36"/>
<dbReference type="PROSITE" id="PS50011">
    <property type="entry name" value="PROTEIN_KINASE_DOM"/>
    <property type="match status" value="1"/>
</dbReference>
<evidence type="ECO:0000256" key="1">
    <source>
        <dbReference type="ARBA" id="ARBA00009196"/>
    </source>
</evidence>
<feature type="domain" description="Protein kinase" evidence="12">
    <location>
        <begin position="94"/>
        <end position="284"/>
    </location>
</feature>
<keyword evidence="5" id="KW-0479">Metal-binding</keyword>
<comment type="catalytic activity">
    <reaction evidence="11">
        <text>L-seryl-[protein] + ATP = O-phospho-L-seryl-[protein] + ADP + H(+)</text>
        <dbReference type="Rhea" id="RHEA:17989"/>
        <dbReference type="Rhea" id="RHEA-COMP:9863"/>
        <dbReference type="Rhea" id="RHEA-COMP:11604"/>
        <dbReference type="ChEBI" id="CHEBI:15378"/>
        <dbReference type="ChEBI" id="CHEBI:29999"/>
        <dbReference type="ChEBI" id="CHEBI:30616"/>
        <dbReference type="ChEBI" id="CHEBI:83421"/>
        <dbReference type="ChEBI" id="CHEBI:456216"/>
        <dbReference type="EC" id="2.7.11.1"/>
    </reaction>
</comment>
<dbReference type="Pfam" id="PF01163">
    <property type="entry name" value="RIO1"/>
    <property type="match status" value="1"/>
</dbReference>